<evidence type="ECO:0000256" key="6">
    <source>
        <dbReference type="RuleBase" id="RU004057"/>
    </source>
</evidence>
<keyword evidence="3 7" id="KW-0812">Transmembrane</keyword>
<evidence type="ECO:0000313" key="9">
    <source>
        <dbReference type="EMBL" id="VGO11682.1"/>
    </source>
</evidence>
<dbReference type="Proteomes" id="UP000366872">
    <property type="component" value="Unassembled WGS sequence"/>
</dbReference>
<dbReference type="GO" id="GO:0017038">
    <property type="term" value="P:protein import"/>
    <property type="evidence" value="ECO:0007669"/>
    <property type="project" value="TreeGrafter"/>
</dbReference>
<dbReference type="InterPro" id="IPR017270">
    <property type="entry name" value="MotA/TolQ/ExbB-rel"/>
</dbReference>
<evidence type="ECO:0000256" key="3">
    <source>
        <dbReference type="ARBA" id="ARBA00022692"/>
    </source>
</evidence>
<dbReference type="PANTHER" id="PTHR30625">
    <property type="entry name" value="PROTEIN TOLQ"/>
    <property type="match status" value="1"/>
</dbReference>
<evidence type="ECO:0000256" key="4">
    <source>
        <dbReference type="ARBA" id="ARBA00022989"/>
    </source>
</evidence>
<name>A0A6C2TVW5_PONDE</name>
<dbReference type="RefSeq" id="WP_136077421.1">
    <property type="nucleotide sequence ID" value="NZ_CAAHFG010000001.1"/>
</dbReference>
<gene>
    <name evidence="9" type="primary">exbB_2</name>
    <name evidence="9" type="ORF">PDESU_00227</name>
</gene>
<feature type="transmembrane region" description="Helical" evidence="7">
    <location>
        <begin position="282"/>
        <end position="302"/>
    </location>
</feature>
<comment type="similarity">
    <text evidence="6">Belongs to the exbB/tolQ family.</text>
</comment>
<feature type="domain" description="MotA/TolQ/ExbB proton channel" evidence="8">
    <location>
        <begin position="339"/>
        <end position="459"/>
    </location>
</feature>
<protein>
    <submittedName>
        <fullName evidence="9">Biopolymer transport protein ExbB</fullName>
    </submittedName>
</protein>
<feature type="transmembrane region" description="Helical" evidence="7">
    <location>
        <begin position="421"/>
        <end position="446"/>
    </location>
</feature>
<dbReference type="PANTHER" id="PTHR30625:SF11">
    <property type="entry name" value="MOTA_TOLQ_EXBB PROTON CHANNEL DOMAIN-CONTAINING PROTEIN"/>
    <property type="match status" value="1"/>
</dbReference>
<dbReference type="Pfam" id="PF01618">
    <property type="entry name" value="MotA_ExbB"/>
    <property type="match status" value="1"/>
</dbReference>
<keyword evidence="2" id="KW-1003">Cell membrane</keyword>
<reference evidence="9 10" key="1">
    <citation type="submission" date="2019-04" db="EMBL/GenBank/DDBJ databases">
        <authorList>
            <person name="Van Vliet M D."/>
        </authorList>
    </citation>
    <scope>NUCLEOTIDE SEQUENCE [LARGE SCALE GENOMIC DNA]</scope>
    <source>
        <strain evidence="9 10">F1</strain>
    </source>
</reference>
<dbReference type="EMBL" id="CAAHFG010000001">
    <property type="protein sequence ID" value="VGO11682.1"/>
    <property type="molecule type" value="Genomic_DNA"/>
</dbReference>
<keyword evidence="6" id="KW-0813">Transport</keyword>
<dbReference type="PIRSF" id="PIRSF037714">
    <property type="entry name" value="TolR"/>
    <property type="match status" value="1"/>
</dbReference>
<dbReference type="InterPro" id="IPR002898">
    <property type="entry name" value="MotA_ExbB_proton_chnl"/>
</dbReference>
<evidence type="ECO:0000256" key="2">
    <source>
        <dbReference type="ARBA" id="ARBA00022475"/>
    </source>
</evidence>
<dbReference type="GO" id="GO:0005886">
    <property type="term" value="C:plasma membrane"/>
    <property type="evidence" value="ECO:0007669"/>
    <property type="project" value="UniProtKB-SubCell"/>
</dbReference>
<evidence type="ECO:0000259" key="8">
    <source>
        <dbReference type="Pfam" id="PF01618"/>
    </source>
</evidence>
<evidence type="ECO:0000256" key="7">
    <source>
        <dbReference type="SAM" id="Phobius"/>
    </source>
</evidence>
<evidence type="ECO:0000313" key="10">
    <source>
        <dbReference type="Proteomes" id="UP000366872"/>
    </source>
</evidence>
<dbReference type="InterPro" id="IPR050790">
    <property type="entry name" value="ExbB/TolQ_transport"/>
</dbReference>
<keyword evidence="4 7" id="KW-1133">Transmembrane helix</keyword>
<sequence>MNDSGFYHTHLRNRMERIVIFIASVLVLCSLYAFAEPEVKMQEKLDASLQELSNIRKGISQEKLPMVKGLNALEDEVMDVRLEHQKVMRQLDSRNLDLNNLRSEITMRKGEKSYISNLLGEYIRNFESRLHIAELDMYQEVIKAAVLAPDNTNLSDEEIFVKQTELVEASILRLQNSVGGSAFAGNAAGDDGLVKDGQFIVVGPVAIFASDDGSMAGIAEQQLGSLEPTVMPFADPANAAMVAATIKNMGGDFPFDASLGNARKIAETNETFSEHLAKGGKVGYVIVGMFVLCILVSIYKWIQLSLVPRVSEKRAMPVLKAILVNDHETAAAEIRKLKGPTGAMLTAGIEHIDEPKDLVEEVMYEELLTTRMSVNSLTPVLAVCASTAPLMGLLGTVTGIINTFKMITVFGSGDVKTLSGGISEALVTTEMGLVVAISALVFYAFLSRKAKSITDQMEQIGILFINRSTRAVEDEPAAAA</sequence>
<keyword evidence="5 7" id="KW-0472">Membrane</keyword>
<organism evidence="9 10">
    <name type="scientific">Pontiella desulfatans</name>
    <dbReference type="NCBI Taxonomy" id="2750659"/>
    <lineage>
        <taxon>Bacteria</taxon>
        <taxon>Pseudomonadati</taxon>
        <taxon>Kiritimatiellota</taxon>
        <taxon>Kiritimatiellia</taxon>
        <taxon>Kiritimatiellales</taxon>
        <taxon>Pontiellaceae</taxon>
        <taxon>Pontiella</taxon>
    </lineage>
</organism>
<keyword evidence="10" id="KW-1185">Reference proteome</keyword>
<proteinExistence type="inferred from homology"/>
<evidence type="ECO:0000256" key="5">
    <source>
        <dbReference type="ARBA" id="ARBA00023136"/>
    </source>
</evidence>
<dbReference type="AlphaFoldDB" id="A0A6C2TVW5"/>
<evidence type="ECO:0000256" key="1">
    <source>
        <dbReference type="ARBA" id="ARBA00004651"/>
    </source>
</evidence>
<keyword evidence="6" id="KW-0653">Protein transport</keyword>
<feature type="transmembrane region" description="Helical" evidence="7">
    <location>
        <begin position="380"/>
        <end position="401"/>
    </location>
</feature>
<accession>A0A6C2TVW5</accession>
<comment type="subcellular location">
    <subcellularLocation>
        <location evidence="1">Cell membrane</location>
        <topology evidence="1">Multi-pass membrane protein</topology>
    </subcellularLocation>
    <subcellularLocation>
        <location evidence="6">Membrane</location>
        <topology evidence="6">Multi-pass membrane protein</topology>
    </subcellularLocation>
</comment>